<dbReference type="AGR" id="FB:FBgn0030764"/>
<keyword evidence="5" id="KW-1185">Reference proteome</keyword>
<name>Q9VXE2_DROME</name>
<dbReference type="STRING" id="7227.FBpp0074062"/>
<dbReference type="DNASU" id="32633"/>
<feature type="region of interest" description="Disordered" evidence="1">
    <location>
        <begin position="311"/>
        <end position="341"/>
    </location>
</feature>
<dbReference type="UCSC" id="CG9777-RA">
    <property type="organism name" value="d. melanogaster"/>
</dbReference>
<reference evidence="5" key="2">
    <citation type="journal article" date="2002" name="Genome Biol.">
        <title>Finishing a whole-genome shotgun: release 3 of the Drosophila melanogaster euchromatic genome sequence.</title>
        <authorList>
            <person name="Celniker S.E."/>
            <person name="Wheeler D.A."/>
            <person name="Kronmiller B."/>
            <person name="Carlson J.W."/>
            <person name="Halpern A."/>
            <person name="Patel S."/>
            <person name="Adams M."/>
            <person name="Champe M."/>
            <person name="Dugan S.P."/>
            <person name="Frise E."/>
            <person name="Hodgson A."/>
            <person name="George R.A."/>
            <person name="Hoskins R.A."/>
            <person name="Laverty T."/>
            <person name="Muzny D.M."/>
            <person name="Nelson C.R."/>
            <person name="Pacleb J.M."/>
            <person name="Park S."/>
            <person name="Pfeiffer B.D."/>
            <person name="Richards S."/>
            <person name="Sodergren E.J."/>
            <person name="Svirskas R."/>
            <person name="Tabor P.E."/>
            <person name="Wan K."/>
            <person name="Stapleton M."/>
            <person name="Sutton G.G."/>
            <person name="Venter C."/>
            <person name="Weinstock G."/>
            <person name="Scherer S.E."/>
            <person name="Myers E.W."/>
            <person name="Gibbs R.A."/>
            <person name="Rubin G.M."/>
        </authorList>
    </citation>
    <scope>NUCLEOTIDE SEQUENCE [LARGE SCALE GENOMIC DNA]</scope>
    <source>
        <strain evidence="5">Berkeley</strain>
    </source>
</reference>
<reference evidence="2" key="8">
    <citation type="submission" date="2006-08" db="EMBL/GenBank/DDBJ databases">
        <authorList>
            <person name="Celniker S."/>
            <person name="Carlson J."/>
            <person name="Wan K."/>
            <person name="Frise E."/>
            <person name="Hoskins R."/>
            <person name="Park S."/>
            <person name="Svirskas R."/>
            <person name="Rubin G."/>
        </authorList>
    </citation>
    <scope>NUCLEOTIDE SEQUENCE</scope>
</reference>
<reference evidence="2 5" key="6">
    <citation type="journal article" date="2005" name="PLoS Comput. Biol.">
        <title>Combined evidence annotation of transposable elements in genome sequences.</title>
        <authorList>
            <person name="Quesneville H."/>
            <person name="Bergman C.M."/>
            <person name="Andrieu O."/>
            <person name="Autard D."/>
            <person name="Nouaud D."/>
            <person name="Ashburner M."/>
            <person name="Anxolabehere D."/>
        </authorList>
    </citation>
    <scope>NUCLEOTIDE SEQUENCE [LARGE SCALE GENOMIC DNA]</scope>
    <source>
        <strain evidence="5">Berkeley</strain>
    </source>
</reference>
<dbReference type="EMBL" id="AE014298">
    <property type="protein sequence ID" value="AAF48632.1"/>
    <property type="molecule type" value="Genomic_DNA"/>
</dbReference>
<dbReference type="RefSeq" id="NP_573138.1">
    <property type="nucleotide sequence ID" value="NM_132910.3"/>
</dbReference>
<evidence type="ECO:0000256" key="1">
    <source>
        <dbReference type="SAM" id="MobiDB-lite"/>
    </source>
</evidence>
<evidence type="ECO:0000313" key="3">
    <source>
        <dbReference type="EMBL" id="AAY55286.1"/>
    </source>
</evidence>
<dbReference type="PaxDb" id="7227-FBpp0074062"/>
<dbReference type="IntAct" id="Q9VXE2">
    <property type="interactions" value="1"/>
</dbReference>
<sequence length="413" mass="46837">MYNLIKSRTLSDYLKKPMPPNSLNNGGKTNNSVGNTNNPAGNLSPVAEECVPHPKNKERTLVEDLAKINKLFEYLEASATDDMDLDNSTVEDVGKESLSNTVQAWKEVPNIKNKYFIGEQVPVMDTSDFMLISRNKAKKTLRARQMRLEQERKVALEAAKLTEQKGMGDPSSVPGNDSNDNEAQPVVHLSRSPIKYSMDERTGVNRMRATKKKQIERALFSENSMQLDQEQMQLAVEEDENQKADGPVAALTHKRYIPTHKEWEEQRRLKAENSQTTVDQMTPATTMTAKRYIPTTKEWDEQRRFKLKAKMETKKNATSANSTNELGAEKRKGNSTHYGANIDWTNLTRTNNNFQKMASQPMPIEGEQKDRQVKKGNVIRYTIDELLKLEPQPDDLDVPAEVALIDKKLLKGN</sequence>
<evidence type="ECO:0000313" key="4">
    <source>
        <dbReference type="FlyBase" id="FBgn0030764"/>
    </source>
</evidence>
<dbReference type="BioGRID-ORCS" id="32633">
    <property type="hits" value="0 hits in 1 CRISPR screen"/>
</dbReference>
<reference evidence="2 5" key="10">
    <citation type="journal article" date="2007" name="Science">
        <title>Sequence finishing and mapping of Drosophila melanogaster heterochromatin.</title>
        <authorList>
            <person name="Hoskins R.A."/>
            <person name="Carlson J.W."/>
            <person name="Kennedy C."/>
            <person name="Acevedo D."/>
            <person name="Evans-Holm M."/>
            <person name="Frise E."/>
            <person name="Wan K.H."/>
            <person name="Park S."/>
            <person name="Mendez-Lago M."/>
            <person name="Rossi F."/>
            <person name="Villasante A."/>
            <person name="Dimitri P."/>
            <person name="Karpen G.H."/>
            <person name="Celniker S.E."/>
        </authorList>
    </citation>
    <scope>NUCLEOTIDE SEQUENCE [LARGE SCALE GENOMIC DNA]</scope>
    <source>
        <strain evidence="5">Berkeley</strain>
    </source>
</reference>
<feature type="compositionally biased region" description="Polar residues" evidence="1">
    <location>
        <begin position="21"/>
        <end position="41"/>
    </location>
</feature>
<dbReference type="EMBL" id="BT022870">
    <property type="protein sequence ID" value="AAY55286.1"/>
    <property type="molecule type" value="mRNA"/>
</dbReference>
<dbReference type="AlphaFoldDB" id="Q9VXE2"/>
<dbReference type="Proteomes" id="UP000000803">
    <property type="component" value="Chromosome X"/>
</dbReference>
<dbReference type="VEuPathDB" id="VectorBase:FBgn0030764"/>
<dbReference type="GeneID" id="32633"/>
<reference evidence="2 5" key="9">
    <citation type="journal article" date="2007" name="Science">
        <title>The Release 5.1 annotation of Drosophila melanogaster heterochromatin.</title>
        <authorList>
            <person name="Smith C.D."/>
            <person name="Shu S."/>
            <person name="Mungall C.J."/>
            <person name="Karpen G.H."/>
        </authorList>
    </citation>
    <scope>NUCLEOTIDE SEQUENCE [LARGE SCALE GENOMIC DNA]</scope>
    <source>
        <strain evidence="5">Berkeley</strain>
    </source>
</reference>
<feature type="compositionally biased region" description="Polar residues" evidence="1">
    <location>
        <begin position="173"/>
        <end position="182"/>
    </location>
</feature>
<feature type="compositionally biased region" description="Polar residues" evidence="1">
    <location>
        <begin position="316"/>
        <end position="325"/>
    </location>
</feature>
<organism evidence="2 5">
    <name type="scientific">Drosophila melanogaster</name>
    <name type="common">Fruit fly</name>
    <dbReference type="NCBI Taxonomy" id="7227"/>
    <lineage>
        <taxon>Eukaryota</taxon>
        <taxon>Metazoa</taxon>
        <taxon>Ecdysozoa</taxon>
        <taxon>Arthropoda</taxon>
        <taxon>Hexapoda</taxon>
        <taxon>Insecta</taxon>
        <taxon>Pterygota</taxon>
        <taxon>Neoptera</taxon>
        <taxon>Endopterygota</taxon>
        <taxon>Diptera</taxon>
        <taxon>Brachycera</taxon>
        <taxon>Muscomorpha</taxon>
        <taxon>Ephydroidea</taxon>
        <taxon>Drosophilidae</taxon>
        <taxon>Drosophila</taxon>
        <taxon>Sophophora</taxon>
    </lineage>
</organism>
<reference evidence="2" key="14">
    <citation type="submission" date="2023-12" db="EMBL/GenBank/DDBJ databases">
        <authorList>
            <consortium name="FlyBase"/>
        </authorList>
    </citation>
    <scope>NUCLEOTIDE SEQUENCE</scope>
</reference>
<feature type="region of interest" description="Disordered" evidence="1">
    <location>
        <begin position="13"/>
        <end position="43"/>
    </location>
</feature>
<reference evidence="2" key="13">
    <citation type="journal article" date="2015" name="Genome Res.">
        <title>The Release 6 reference sequence of the Drosophila melanogaster genome.</title>
        <authorList>
            <person name="Hoskins R.A."/>
            <person name="Carlson J.W."/>
            <person name="Wan K.H."/>
            <person name="Park S."/>
            <person name="Mendez I."/>
            <person name="Galle S.E."/>
            <person name="Booth B.W."/>
            <person name="Pfeiffer B.D."/>
            <person name="George R.A."/>
            <person name="Svirskas R."/>
            <person name="Krzywinski M."/>
            <person name="Schein J."/>
            <person name="Accardo M.C."/>
            <person name="Damia E."/>
            <person name="Messina G."/>
            <person name="Mendez-Lago M."/>
            <person name="de Pablos B."/>
            <person name="Demakova O.V."/>
            <person name="Andreyeva E.N."/>
            <person name="Boldyreva L.V."/>
            <person name="Marra M."/>
            <person name="Carvalho A.B."/>
            <person name="Dimitri P."/>
            <person name="Villasante A."/>
            <person name="Zhimulev I.F."/>
            <person name="Rubin G.M."/>
            <person name="Karpen G.H."/>
            <person name="Celniker S.E."/>
        </authorList>
    </citation>
    <scope>NUCLEOTIDE SEQUENCE</scope>
</reference>
<reference evidence="2 5" key="1">
    <citation type="journal article" date="2000" name="Science">
        <title>The genome sequence of Drosophila melanogaster.</title>
        <authorList>
            <person name="Adams M.D."/>
            <person name="Celniker S.E."/>
            <person name="Holt R.A."/>
            <person name="Evans C.A."/>
            <person name="Gocayne J.D."/>
            <person name="Amanatides P.G."/>
            <person name="Scherer S.E."/>
            <person name="Li P.W."/>
            <person name="Hoskins R.A."/>
            <person name="Galle R.F."/>
            <person name="George R.A."/>
            <person name="Lewis S.E."/>
            <person name="Richards S."/>
            <person name="Ashburner M."/>
            <person name="Henderson S.N."/>
            <person name="Sutton G.G."/>
            <person name="Wortman J.R."/>
            <person name="Yandell M.D."/>
            <person name="Zhang Q."/>
            <person name="Chen L.X."/>
            <person name="Brandon R.C."/>
            <person name="Rogers Y.H."/>
            <person name="Blazej R.G."/>
            <person name="Champe M."/>
            <person name="Pfeiffer B.D."/>
            <person name="Wan K.H."/>
            <person name="Doyle C."/>
            <person name="Baxter E.G."/>
            <person name="Helt G."/>
            <person name="Nelson C.R."/>
            <person name="Gabor G.L."/>
            <person name="Abril J.F."/>
            <person name="Agbayani A."/>
            <person name="An H.J."/>
            <person name="Andrews-Pfannkoch C."/>
            <person name="Baldwin D."/>
            <person name="Ballew R.M."/>
            <person name="Basu A."/>
            <person name="Baxendale J."/>
            <person name="Bayraktaroglu L."/>
            <person name="Beasley E.M."/>
            <person name="Beeson K.Y."/>
            <person name="Benos P.V."/>
            <person name="Berman B.P."/>
            <person name="Bhandari D."/>
            <person name="Bolshakov S."/>
            <person name="Borkova D."/>
            <person name="Botchan M.R."/>
            <person name="Bouck J."/>
            <person name="Brokstein P."/>
            <person name="Brottier P."/>
            <person name="Burtis K.C."/>
            <person name="Busam D.A."/>
            <person name="Butler H."/>
            <person name="Cadieu E."/>
            <person name="Center A."/>
            <person name="Chandra I."/>
            <person name="Cherry J.M."/>
            <person name="Cawley S."/>
            <person name="Dahlke C."/>
            <person name="Davenport L.B."/>
            <person name="Davies P."/>
            <person name="de Pablos B."/>
            <person name="Delcher A."/>
            <person name="Deng Z."/>
            <person name="Mays A.D."/>
            <person name="Dew I."/>
            <person name="Dietz S.M."/>
            <person name="Dodson K."/>
            <person name="Doup L.E."/>
            <person name="Downes M."/>
            <person name="Dugan-Rocha S."/>
            <person name="Dunkov B.C."/>
            <person name="Dunn P."/>
            <person name="Durbin K.J."/>
            <person name="Evangelista C.C."/>
            <person name="Ferraz C."/>
            <person name="Ferriera S."/>
            <person name="Fleischmann W."/>
            <person name="Fosler C."/>
            <person name="Gabrielian A.E."/>
            <person name="Garg N.S."/>
            <person name="Gelbart W.M."/>
            <person name="Glasser K."/>
            <person name="Glodek A."/>
            <person name="Gong F."/>
            <person name="Gorrell J.H."/>
            <person name="Gu Z."/>
            <person name="Guan P."/>
            <person name="Harris M."/>
            <person name="Harris N.L."/>
            <person name="Harvey D."/>
            <person name="Heiman T.J."/>
            <person name="Hernandez J.R."/>
            <person name="Houck J."/>
            <person name="Hostin D."/>
            <person name="Houston K.A."/>
            <person name="Howland T.J."/>
            <person name="Wei M.H."/>
            <person name="Ibegwam C."/>
            <person name="Jalali M."/>
            <person name="Kalush F."/>
            <person name="Karpen G.H."/>
            <person name="Ke Z."/>
            <person name="Kennison J.A."/>
            <person name="Ketchum K.A."/>
            <person name="Kimmel B.E."/>
            <person name="Kodira C.D."/>
            <person name="Kraft C."/>
            <person name="Kravitz S."/>
            <person name="Kulp D."/>
            <person name="Lai Z."/>
            <person name="Lasko P."/>
            <person name="Lei Y."/>
            <person name="Levitsky A.A."/>
            <person name="Li J."/>
            <person name="Li Z."/>
            <person name="Liang Y."/>
            <person name="Lin X."/>
            <person name="Liu X."/>
            <person name="Mattei B."/>
            <person name="McIntosh T.C."/>
            <person name="McLeod M.P."/>
            <person name="McPherson D."/>
            <person name="Merkulov G."/>
            <person name="Milshina N.V."/>
            <person name="Mobarry C."/>
            <person name="Morris J."/>
            <person name="Moshrefi A."/>
            <person name="Mount S.M."/>
            <person name="Moy M."/>
            <person name="Murphy B."/>
            <person name="Murphy L."/>
            <person name="Muzny D.M."/>
            <person name="Nelson D.L."/>
            <person name="Nelson D.R."/>
            <person name="Nelson K.A."/>
            <person name="Nixon K."/>
            <person name="Nusskern D.R."/>
            <person name="Pacleb J.M."/>
            <person name="Palazzolo M."/>
            <person name="Pittman G.S."/>
            <person name="Pan S."/>
            <person name="Pollard J."/>
            <person name="Puri V."/>
            <person name="Reese M.G."/>
            <person name="Reinert K."/>
            <person name="Remington K."/>
            <person name="Saunders R.D."/>
            <person name="Scheeler F."/>
            <person name="Shen H."/>
            <person name="Shue B.C."/>
            <person name="Siden-Kiamos I."/>
            <person name="Simpson M."/>
            <person name="Skupski M.P."/>
            <person name="Smith T."/>
            <person name="Spier E."/>
            <person name="Spradling A.C."/>
            <person name="Stapleton M."/>
            <person name="Strong R."/>
            <person name="Sun E."/>
            <person name="Svirskas R."/>
            <person name="Tector C."/>
            <person name="Turner R."/>
            <person name="Venter E."/>
            <person name="Wang A.H."/>
            <person name="Wang X."/>
            <person name="Wang Z.Y."/>
            <person name="Wassarman D.A."/>
            <person name="Weinstock G.M."/>
            <person name="Weissenbach J."/>
            <person name="Williams S.M."/>
            <person name="WoodageT"/>
            <person name="Worley K.C."/>
            <person name="Wu D."/>
            <person name="Yang S."/>
            <person name="Yao Q.A."/>
            <person name="Ye J."/>
            <person name="Yeh R.F."/>
            <person name="Zaveri J.S."/>
            <person name="Zhan M."/>
            <person name="Zhang G."/>
            <person name="Zhao Q."/>
            <person name="Zheng L."/>
            <person name="Zheng X.H."/>
            <person name="Zhong F.N."/>
            <person name="Zhong W."/>
            <person name="Zhou X."/>
            <person name="Zhu S."/>
            <person name="Zhu X."/>
            <person name="Smith H.O."/>
            <person name="Gibbs R.A."/>
            <person name="Myers E.W."/>
            <person name="Rubin G.M."/>
            <person name="Venter J.C."/>
        </authorList>
    </citation>
    <scope>NUCLEOTIDE SEQUENCE [LARGE SCALE GENOMIC DNA]</scope>
    <source>
        <strain evidence="5">Berkeley</strain>
    </source>
</reference>
<dbReference type="SMR" id="Q9VXE2"/>
<proteinExistence type="evidence at transcript level"/>
<protein>
    <submittedName>
        <fullName evidence="3">IP12784p</fullName>
    </submittedName>
</protein>
<gene>
    <name evidence="2" type="primary">Dmel\CG9777</name>
    <name evidence="2 4" type="ORF">CG9777</name>
    <name evidence="2" type="ORF">Dmel_CG9777</name>
</gene>
<dbReference type="HOGENOM" id="CLU_611487_0_0_1"/>
<dbReference type="KEGG" id="dme:Dmel_CG9777"/>
<dbReference type="FlyBase" id="FBgn0030764">
    <property type="gene designation" value="CG9777"/>
</dbReference>
<evidence type="ECO:0000313" key="5">
    <source>
        <dbReference type="Proteomes" id="UP000000803"/>
    </source>
</evidence>
<reference evidence="5" key="4">
    <citation type="journal article" date="2002" name="Genome Biol.">
        <title>The transposable elements of the Drosophila melanogaster euchromatin: a genomics perspective.</title>
        <authorList>
            <person name="Kaminker J.S."/>
            <person name="Bergman C.M."/>
            <person name="Kronmiller B."/>
            <person name="Carlson J."/>
            <person name="Svirskas R."/>
            <person name="Patel S."/>
            <person name="Frise E."/>
            <person name="Wheeler D.A."/>
            <person name="Lewis S.E."/>
            <person name="Rubin G.M."/>
            <person name="Ashburner M."/>
            <person name="Celniker S.E."/>
        </authorList>
    </citation>
    <scope>NUCLEOTIDE SEQUENCE [LARGE SCALE GENOMIC DNA]</scope>
    <source>
        <strain evidence="5">Berkeley</strain>
    </source>
</reference>
<reference evidence="2" key="15">
    <citation type="submission" date="2024-06" db="EMBL/GenBank/DDBJ databases">
        <title>Drosophila melanogaster release 4 sequence.</title>
        <authorList>
            <consortium name="Berkeley Drosophila Genome Project"/>
            <person name="Celniker S."/>
            <person name="Carlson J."/>
            <person name="Wan K."/>
            <person name="Pfeiffer B."/>
            <person name="Frise E."/>
            <person name="George R."/>
            <person name="Hoskins R."/>
            <person name="Stapleton M."/>
            <person name="Pacleb J."/>
            <person name="Park S."/>
            <person name="Svirskas R."/>
            <person name="Smith E."/>
            <person name="Yu C."/>
            <person name="Rubin G."/>
        </authorList>
    </citation>
    <scope>NUCLEOTIDE SEQUENCE</scope>
</reference>
<dbReference type="Bgee" id="FBgn0030764">
    <property type="expression patterns" value="Expressed in testis and 25 other cell types or tissues"/>
</dbReference>
<reference evidence="2 5" key="5">
    <citation type="journal article" date="2002" name="Genome Biol.">
        <title>Heterochromatic sequences in a Drosophila whole-genome shotgun assembly.</title>
        <authorList>
            <person name="Hoskins R.A."/>
            <person name="Smith C.D."/>
            <person name="Carlson J.W."/>
            <person name="Carvalho A.B."/>
            <person name="Halpern A."/>
            <person name="Kaminker J.S."/>
            <person name="Kennedy C."/>
            <person name="Mungall C.J."/>
            <person name="Sullivan B.A."/>
            <person name="Sutton G.G."/>
            <person name="Yasuhara J.C."/>
            <person name="Wakimoto B.T."/>
            <person name="Myers E.W."/>
            <person name="Celniker S.E."/>
            <person name="Rubin G.M."/>
            <person name="Karpen G.H."/>
        </authorList>
    </citation>
    <scope>NUCLEOTIDE SEQUENCE [LARGE SCALE GENOMIC DNA]</scope>
    <source>
        <strain evidence="5">Berkeley</strain>
    </source>
</reference>
<reference evidence="2" key="11">
    <citation type="journal article" date="2015" name="G3 (Bethesda)">
        <title>Gene Model Annotations for Drosophila melanogaster: Impact of High-Throughput Data.</title>
        <authorList>
            <consortium name="FlyBase Consortium"/>
            <person name="Matthews B.B."/>
            <person name="Dos Santos G."/>
            <person name="Crosby M.A."/>
            <person name="Emmert D.B."/>
            <person name="St Pierre S.E."/>
            <person name="Gramates L.S."/>
            <person name="Zhou P."/>
            <person name="Schroeder A.J."/>
            <person name="Falls K."/>
            <person name="Strelets V."/>
            <person name="Russo S.M."/>
            <person name="Gelbart W.M."/>
            <person name="null"/>
        </authorList>
    </citation>
    <scope>NUCLEOTIDE SEQUENCE</scope>
</reference>
<reference evidence="2" key="12">
    <citation type="journal article" date="2015" name="G3 (Bethesda)">
        <title>Gene Model Annotations for Drosophila melanogaster: The Rule-Benders.</title>
        <authorList>
            <consortium name="FlyBase Consortium"/>
            <person name="Crosby M.A."/>
            <person name="Gramates L.S."/>
            <person name="Dos Santos G."/>
            <person name="Matthews B.B."/>
            <person name="St Pierre S.E."/>
            <person name="Zhou P."/>
            <person name="Schroeder A.J."/>
            <person name="Falls K."/>
            <person name="Emmert D.B."/>
            <person name="Russo S.M."/>
            <person name="Gelbart W.M."/>
            <person name="null"/>
        </authorList>
    </citation>
    <scope>NUCLEOTIDE SEQUENCE</scope>
</reference>
<feature type="region of interest" description="Disordered" evidence="1">
    <location>
        <begin position="159"/>
        <end position="188"/>
    </location>
</feature>
<dbReference type="OrthoDB" id="7870118at2759"/>
<reference evidence="5" key="3">
    <citation type="journal article" date="2002" name="Genome Biol.">
        <title>Annotation of the Drosophila melanogaster euchromatic genome: a systematic review.</title>
        <authorList>
            <person name="Misra S."/>
            <person name="Crosby M.A."/>
            <person name="Mungall C.J."/>
            <person name="Matthews B.B."/>
            <person name="Campbell K.S."/>
            <person name="Hradecky P."/>
            <person name="Huang Y."/>
            <person name="Kaminker J.S."/>
            <person name="Millburn G.H."/>
            <person name="Prochnik S.E."/>
            <person name="Smith C.D."/>
            <person name="Tupy J.L."/>
            <person name="Whitfied E.J."/>
            <person name="Bayraktaroglu L."/>
            <person name="Berman B.P."/>
            <person name="Bettencourt B.R."/>
            <person name="Celniker S.E."/>
            <person name="de Grey A.D."/>
            <person name="Drysdale R.A."/>
            <person name="Harris N.L."/>
            <person name="Richter J."/>
            <person name="Russo S."/>
            <person name="Schroeder A.J."/>
            <person name="Shu S.Q."/>
            <person name="Stapleton M."/>
            <person name="Yamada C."/>
            <person name="Ashburner M."/>
            <person name="Gelbart W.M."/>
            <person name="Rubin G.M."/>
            <person name="Lewis S.E."/>
        </authorList>
    </citation>
    <scope>GENOME REANNOTATION</scope>
    <source>
        <strain evidence="5">Berkeley</strain>
    </source>
</reference>
<accession>Q9VXE2</accession>
<reference evidence="3" key="7">
    <citation type="submission" date="2005-05" db="EMBL/GenBank/DDBJ databases">
        <authorList>
            <person name="Stapleton M."/>
            <person name="Carlson J."/>
            <person name="Chavez C."/>
            <person name="Frise E."/>
            <person name="George R."/>
            <person name="Pacleb J."/>
            <person name="Park S."/>
            <person name="Wan K."/>
            <person name="Yu C."/>
            <person name="Celniker S."/>
        </authorList>
    </citation>
    <scope>NUCLEOTIDE SEQUENCE</scope>
</reference>
<evidence type="ECO:0000313" key="2">
    <source>
        <dbReference type="EMBL" id="AAF48632.1"/>
    </source>
</evidence>